<feature type="chain" id="PRO_5013957664" evidence="1">
    <location>
        <begin position="18"/>
        <end position="306"/>
    </location>
</feature>
<gene>
    <name evidence="2" type="ORF">ARMGADRAFT_1105590</name>
</gene>
<dbReference type="EMBL" id="KZ293660">
    <property type="protein sequence ID" value="PBK91988.1"/>
    <property type="molecule type" value="Genomic_DNA"/>
</dbReference>
<dbReference type="OMA" id="CSASEYQ"/>
<reference evidence="3" key="1">
    <citation type="journal article" date="2017" name="Nat. Ecol. Evol.">
        <title>Genome expansion and lineage-specific genetic innovations in the forest pathogenic fungi Armillaria.</title>
        <authorList>
            <person name="Sipos G."/>
            <person name="Prasanna A.N."/>
            <person name="Walter M.C."/>
            <person name="O'Connor E."/>
            <person name="Balint B."/>
            <person name="Krizsan K."/>
            <person name="Kiss B."/>
            <person name="Hess J."/>
            <person name="Varga T."/>
            <person name="Slot J."/>
            <person name="Riley R."/>
            <person name="Boka B."/>
            <person name="Rigling D."/>
            <person name="Barry K."/>
            <person name="Lee J."/>
            <person name="Mihaltcheva S."/>
            <person name="LaButti K."/>
            <person name="Lipzen A."/>
            <person name="Waldron R."/>
            <person name="Moloney N.M."/>
            <person name="Sperisen C."/>
            <person name="Kredics L."/>
            <person name="Vagvoelgyi C."/>
            <person name="Patrignani A."/>
            <person name="Fitzpatrick D."/>
            <person name="Nagy I."/>
            <person name="Doyle S."/>
            <person name="Anderson J.B."/>
            <person name="Grigoriev I.V."/>
            <person name="Gueldener U."/>
            <person name="Muensterkoetter M."/>
            <person name="Nagy L.G."/>
        </authorList>
    </citation>
    <scope>NUCLEOTIDE SEQUENCE [LARGE SCALE GENOMIC DNA]</scope>
    <source>
        <strain evidence="3">Ar21-2</strain>
    </source>
</reference>
<evidence type="ECO:0000313" key="2">
    <source>
        <dbReference type="EMBL" id="PBK91988.1"/>
    </source>
</evidence>
<protein>
    <submittedName>
        <fullName evidence="2">Uncharacterized protein</fullName>
    </submittedName>
</protein>
<name>A0A2H3DMA5_ARMGA</name>
<proteinExistence type="predicted"/>
<evidence type="ECO:0000256" key="1">
    <source>
        <dbReference type="SAM" id="SignalP"/>
    </source>
</evidence>
<sequence length="306" mass="33547">MFFRILALLPLVSLVTANCLVGRSDVGPVCNAPTTRLRQQSLCKMLAKTLRINLPRTRLIMSKNIYQFGITFEGQIQYGIVVCPTDVLSSSDTQLFFDALQDLYAAVQILISFIIELESLIETAGFKGEFCIAIKMMATSTTTFMDKAYDCSASEYQDQLSDMRKKVGTMMASVQVSYCGTISPNGSSEVSVRIMACGLAVSTPITCGLHMSQPRVSFELVLSQGVASKIGGKLAKSSQSPVRRSETPISVLNAESGNIEPVYGVDDFSNDHGRCLLIFNGYVWKDSALEERHLAPYLQEINLTDV</sequence>
<evidence type="ECO:0000313" key="3">
    <source>
        <dbReference type="Proteomes" id="UP000217790"/>
    </source>
</evidence>
<dbReference type="AlphaFoldDB" id="A0A2H3DMA5"/>
<dbReference type="OrthoDB" id="3037892at2759"/>
<keyword evidence="3" id="KW-1185">Reference proteome</keyword>
<feature type="signal peptide" evidence="1">
    <location>
        <begin position="1"/>
        <end position="17"/>
    </location>
</feature>
<dbReference type="Proteomes" id="UP000217790">
    <property type="component" value="Unassembled WGS sequence"/>
</dbReference>
<accession>A0A2H3DMA5</accession>
<organism evidence="2 3">
    <name type="scientific">Armillaria gallica</name>
    <name type="common">Bulbous honey fungus</name>
    <name type="synonym">Armillaria bulbosa</name>
    <dbReference type="NCBI Taxonomy" id="47427"/>
    <lineage>
        <taxon>Eukaryota</taxon>
        <taxon>Fungi</taxon>
        <taxon>Dikarya</taxon>
        <taxon>Basidiomycota</taxon>
        <taxon>Agaricomycotina</taxon>
        <taxon>Agaricomycetes</taxon>
        <taxon>Agaricomycetidae</taxon>
        <taxon>Agaricales</taxon>
        <taxon>Marasmiineae</taxon>
        <taxon>Physalacriaceae</taxon>
        <taxon>Armillaria</taxon>
    </lineage>
</organism>
<dbReference type="InParanoid" id="A0A2H3DMA5"/>
<keyword evidence="1" id="KW-0732">Signal</keyword>